<evidence type="ECO:0000313" key="10">
    <source>
        <dbReference type="Proteomes" id="UP000095280"/>
    </source>
</evidence>
<dbReference type="GO" id="GO:0005886">
    <property type="term" value="C:plasma membrane"/>
    <property type="evidence" value="ECO:0007669"/>
    <property type="project" value="UniProtKB-SubCell"/>
</dbReference>
<dbReference type="WBParaSite" id="maker-uti_cns_0006652-snap-gene-0.5-mRNA-1">
    <property type="protein sequence ID" value="maker-uti_cns_0006652-snap-gene-0.5-mRNA-1"/>
    <property type="gene ID" value="maker-uti_cns_0006652-snap-gene-0.5"/>
</dbReference>
<dbReference type="GO" id="GO:0050906">
    <property type="term" value="P:detection of stimulus involved in sensory perception"/>
    <property type="evidence" value="ECO:0007669"/>
    <property type="project" value="UniProtKB-ARBA"/>
</dbReference>
<dbReference type="Gene3D" id="1.10.287.70">
    <property type="match status" value="1"/>
</dbReference>
<feature type="transmembrane region" description="Helical" evidence="8">
    <location>
        <begin position="58"/>
        <end position="80"/>
    </location>
</feature>
<keyword evidence="5 8" id="KW-0472">Membrane</keyword>
<keyword evidence="3 8" id="KW-0812">Transmembrane</keyword>
<feature type="transmembrane region" description="Helical" evidence="8">
    <location>
        <begin position="130"/>
        <end position="151"/>
    </location>
</feature>
<dbReference type="GO" id="GO:0015276">
    <property type="term" value="F:ligand-gated monoatomic ion channel activity"/>
    <property type="evidence" value="ECO:0007669"/>
    <property type="project" value="InterPro"/>
</dbReference>
<reference evidence="11 12" key="1">
    <citation type="submission" date="2016-11" db="UniProtKB">
        <authorList>
            <consortium name="WormBaseParasite"/>
        </authorList>
    </citation>
    <scope>IDENTIFICATION</scope>
</reference>
<proteinExistence type="predicted"/>
<dbReference type="InterPro" id="IPR001320">
    <property type="entry name" value="Iontro_rcpt_C"/>
</dbReference>
<dbReference type="WBParaSite" id="maker-uti_cns_0045362-snap-gene-0.8-mRNA-1">
    <property type="protein sequence ID" value="maker-uti_cns_0045362-snap-gene-0.8-mRNA-1"/>
    <property type="gene ID" value="maker-uti_cns_0045362-snap-gene-0.8"/>
</dbReference>
<dbReference type="PANTHER" id="PTHR42643:SF24">
    <property type="entry name" value="IONOTROPIC RECEPTOR 60A"/>
    <property type="match status" value="1"/>
</dbReference>
<evidence type="ECO:0000313" key="13">
    <source>
        <dbReference type="WBParaSite" id="maker-uti_cns_0045430-snap-gene-0.6-mRNA-1"/>
    </source>
</evidence>
<comment type="subcellular location">
    <subcellularLocation>
        <location evidence="1">Cell membrane</location>
        <topology evidence="1">Multi-pass membrane protein</topology>
    </subcellularLocation>
</comment>
<dbReference type="AlphaFoldDB" id="A0A1I8J021"/>
<evidence type="ECO:0000313" key="11">
    <source>
        <dbReference type="WBParaSite" id="maker-uti_cns_0006652-snap-gene-0.5-mRNA-1"/>
    </source>
</evidence>
<dbReference type="PANTHER" id="PTHR42643">
    <property type="entry name" value="IONOTROPIC RECEPTOR 20A-RELATED"/>
    <property type="match status" value="1"/>
</dbReference>
<sequence>KNFRQIVAIGAGPFTKTTGRASVIDFSAALFQESNGVLVPNPGRKSKMWNIFTPFTEYVWYAIVGALLVSALLTWLMAYFSPFTGYNLGLEYAIGDEIWLQEYFWAFIGSFMQQGQDFYPSAMSPRVGLAFWWIFTVIVNGCFAGNLTAYLTATETEEQINTLSGLLSQSSIKLYVQNGTNLYTLLTESKSGIYKEIADKMVVYSPYENCPM</sequence>
<keyword evidence="4 8" id="KW-1133">Transmembrane helix</keyword>
<dbReference type="InterPro" id="IPR052192">
    <property type="entry name" value="Insect_Ionotropic_Sensory_Rcpt"/>
</dbReference>
<keyword evidence="7" id="KW-0325">Glycoprotein</keyword>
<feature type="domain" description="Ionotropic glutamate receptor C-terminal" evidence="9">
    <location>
        <begin position="59"/>
        <end position="170"/>
    </location>
</feature>
<evidence type="ECO:0000256" key="5">
    <source>
        <dbReference type="ARBA" id="ARBA00023136"/>
    </source>
</evidence>
<evidence type="ECO:0000256" key="6">
    <source>
        <dbReference type="ARBA" id="ARBA00023170"/>
    </source>
</evidence>
<dbReference type="WBParaSite" id="maker-uti_cns_0045361-snap-gene-0.11-mRNA-1">
    <property type="protein sequence ID" value="maker-uti_cns_0045361-snap-gene-0.11-mRNA-1"/>
    <property type="gene ID" value="maker-uti_cns_0045361-snap-gene-0.11"/>
</dbReference>
<evidence type="ECO:0000256" key="3">
    <source>
        <dbReference type="ARBA" id="ARBA00022692"/>
    </source>
</evidence>
<keyword evidence="10" id="KW-1185">Reference proteome</keyword>
<dbReference type="Proteomes" id="UP000095280">
    <property type="component" value="Unplaced"/>
</dbReference>
<accession>A0A1I8J021</accession>
<evidence type="ECO:0000256" key="1">
    <source>
        <dbReference type="ARBA" id="ARBA00004651"/>
    </source>
</evidence>
<dbReference type="SUPFAM" id="SSF53850">
    <property type="entry name" value="Periplasmic binding protein-like II"/>
    <property type="match status" value="1"/>
</dbReference>
<keyword evidence="6" id="KW-0675">Receptor</keyword>
<evidence type="ECO:0000259" key="9">
    <source>
        <dbReference type="Pfam" id="PF00060"/>
    </source>
</evidence>
<organism evidence="10 13">
    <name type="scientific">Macrostomum lignano</name>
    <dbReference type="NCBI Taxonomy" id="282301"/>
    <lineage>
        <taxon>Eukaryota</taxon>
        <taxon>Metazoa</taxon>
        <taxon>Spiralia</taxon>
        <taxon>Lophotrochozoa</taxon>
        <taxon>Platyhelminthes</taxon>
        <taxon>Rhabditophora</taxon>
        <taxon>Macrostomorpha</taxon>
        <taxon>Macrostomida</taxon>
        <taxon>Macrostomidae</taxon>
        <taxon>Macrostomum</taxon>
    </lineage>
</organism>
<evidence type="ECO:0000256" key="7">
    <source>
        <dbReference type="ARBA" id="ARBA00023180"/>
    </source>
</evidence>
<dbReference type="Pfam" id="PF00060">
    <property type="entry name" value="Lig_chan"/>
    <property type="match status" value="1"/>
</dbReference>
<evidence type="ECO:0000256" key="4">
    <source>
        <dbReference type="ARBA" id="ARBA00022989"/>
    </source>
</evidence>
<evidence type="ECO:0000256" key="8">
    <source>
        <dbReference type="SAM" id="Phobius"/>
    </source>
</evidence>
<keyword evidence="2" id="KW-1003">Cell membrane</keyword>
<evidence type="ECO:0000256" key="2">
    <source>
        <dbReference type="ARBA" id="ARBA00022475"/>
    </source>
</evidence>
<protein>
    <submittedName>
        <fullName evidence="11 12">PBPe domain-containing protein</fullName>
    </submittedName>
</protein>
<evidence type="ECO:0000313" key="12">
    <source>
        <dbReference type="WBParaSite" id="maker-uti_cns_0045361-snap-gene-0.11-mRNA-1"/>
    </source>
</evidence>
<dbReference type="WBParaSite" id="maker-uti_cns_0045430-snap-gene-0.6-mRNA-1">
    <property type="protein sequence ID" value="maker-uti_cns_0045430-snap-gene-0.6-mRNA-1"/>
    <property type="gene ID" value="maker-uti_cns_0045430-snap-gene-0.6"/>
</dbReference>
<name>A0A1I8J021_9PLAT</name>